<proteinExistence type="inferred from homology"/>
<reference evidence="9 10" key="1">
    <citation type="submission" date="2016-11" db="EMBL/GenBank/DDBJ databases">
        <authorList>
            <person name="Jaros S."/>
            <person name="Januszkiewicz K."/>
            <person name="Wedrychowicz H."/>
        </authorList>
    </citation>
    <scope>NUCLEOTIDE SEQUENCE [LARGE SCALE GENOMIC DNA]</scope>
    <source>
        <strain evidence="9 10">DSM 15930</strain>
    </source>
</reference>
<feature type="coiled-coil region" evidence="7">
    <location>
        <begin position="88"/>
        <end position="149"/>
    </location>
</feature>
<keyword evidence="9" id="KW-0966">Cell projection</keyword>
<sequence length="270" mass="30689">MTRSLSSNLIKFNYVNYDKEEKIVIDSDSKLPFFKPLGFENLEIIKTTQTAETEGGLDGFVPGLQAVPINQVEQPDFELITREAEGIINKANEEAKRIIQDAKEEAEQIFEESKTAGFQQGYQDGKDEVSKLQEDLKNQIGDNAREQQRIIQSIEPQYTNLVVKLLGKLTGIVSSEHKSVILHLIQKALEDNENDENYCIRVSREDYEYVKNRVDVVKSLLKENAIVEIVIDNKLEKSQCFIETDTSVIDCSLDVQLENLITDLRFLAGI</sequence>
<evidence type="ECO:0000256" key="5">
    <source>
        <dbReference type="ARBA" id="ARBA00022927"/>
    </source>
</evidence>
<evidence type="ECO:0000256" key="2">
    <source>
        <dbReference type="ARBA" id="ARBA00006602"/>
    </source>
</evidence>
<name>A0A1M7EYA0_9FIRM</name>
<evidence type="ECO:0000313" key="10">
    <source>
        <dbReference type="Proteomes" id="UP000184038"/>
    </source>
</evidence>
<dbReference type="Gene3D" id="1.20.5.2950">
    <property type="match status" value="1"/>
</dbReference>
<keyword evidence="3" id="KW-0813">Transport</keyword>
<dbReference type="Proteomes" id="UP000184038">
    <property type="component" value="Unassembled WGS sequence"/>
</dbReference>
<dbReference type="EMBL" id="FRCP01000005">
    <property type="protein sequence ID" value="SHL96691.1"/>
    <property type="molecule type" value="Genomic_DNA"/>
</dbReference>
<dbReference type="InterPro" id="IPR051472">
    <property type="entry name" value="T3SS_Stator/FliH"/>
</dbReference>
<dbReference type="STRING" id="1120996.SAMN02746066_00276"/>
<dbReference type="Pfam" id="PF02108">
    <property type="entry name" value="FliH"/>
    <property type="match status" value="1"/>
</dbReference>
<dbReference type="OrthoDB" id="9786341at2"/>
<organism evidence="9 10">
    <name type="scientific">Anaerosporobacter mobilis DSM 15930</name>
    <dbReference type="NCBI Taxonomy" id="1120996"/>
    <lineage>
        <taxon>Bacteria</taxon>
        <taxon>Bacillati</taxon>
        <taxon>Bacillota</taxon>
        <taxon>Clostridia</taxon>
        <taxon>Lachnospirales</taxon>
        <taxon>Lachnospiraceae</taxon>
        <taxon>Anaerosporobacter</taxon>
    </lineage>
</organism>
<evidence type="ECO:0000259" key="8">
    <source>
        <dbReference type="Pfam" id="PF02108"/>
    </source>
</evidence>
<keyword evidence="4" id="KW-1005">Bacterial flagellum biogenesis</keyword>
<evidence type="ECO:0000256" key="3">
    <source>
        <dbReference type="ARBA" id="ARBA00022448"/>
    </source>
</evidence>
<evidence type="ECO:0000313" key="9">
    <source>
        <dbReference type="EMBL" id="SHL96691.1"/>
    </source>
</evidence>
<dbReference type="GO" id="GO:0015031">
    <property type="term" value="P:protein transport"/>
    <property type="evidence" value="ECO:0007669"/>
    <property type="project" value="UniProtKB-KW"/>
</dbReference>
<protein>
    <submittedName>
        <fullName evidence="9">Flagellar assembly protein FliH</fullName>
    </submittedName>
</protein>
<keyword evidence="9" id="KW-0282">Flagellum</keyword>
<dbReference type="AlphaFoldDB" id="A0A1M7EYA0"/>
<evidence type="ECO:0000256" key="6">
    <source>
        <dbReference type="ARBA" id="ARBA00023225"/>
    </source>
</evidence>
<keyword evidence="7" id="KW-0175">Coiled coil</keyword>
<comment type="function">
    <text evidence="1">Needed for flagellar regrowth and assembly.</text>
</comment>
<evidence type="ECO:0000256" key="1">
    <source>
        <dbReference type="ARBA" id="ARBA00003041"/>
    </source>
</evidence>
<dbReference type="PANTHER" id="PTHR34982">
    <property type="entry name" value="YOP PROTEINS TRANSLOCATION PROTEIN L"/>
    <property type="match status" value="1"/>
</dbReference>
<dbReference type="CDD" id="cd06503">
    <property type="entry name" value="ATP-synt_Fo_b"/>
    <property type="match status" value="1"/>
</dbReference>
<keyword evidence="10" id="KW-1185">Reference proteome</keyword>
<dbReference type="SUPFAM" id="SSF160527">
    <property type="entry name" value="V-type ATPase subunit E-like"/>
    <property type="match status" value="1"/>
</dbReference>
<evidence type="ECO:0000256" key="7">
    <source>
        <dbReference type="SAM" id="Coils"/>
    </source>
</evidence>
<feature type="domain" description="Flagellar assembly protein FliH/Type III secretion system HrpE" evidence="8">
    <location>
        <begin position="134"/>
        <end position="259"/>
    </location>
</feature>
<keyword evidence="6" id="KW-1006">Bacterial flagellum protein export</keyword>
<dbReference type="GO" id="GO:0044781">
    <property type="term" value="P:bacterial-type flagellum organization"/>
    <property type="evidence" value="ECO:0007669"/>
    <property type="project" value="UniProtKB-KW"/>
</dbReference>
<keyword evidence="5" id="KW-0653">Protein transport</keyword>
<keyword evidence="9" id="KW-0969">Cilium</keyword>
<dbReference type="PANTHER" id="PTHR34982:SF1">
    <property type="entry name" value="FLAGELLAR ASSEMBLY PROTEIN FLIH"/>
    <property type="match status" value="1"/>
</dbReference>
<evidence type="ECO:0000256" key="4">
    <source>
        <dbReference type="ARBA" id="ARBA00022795"/>
    </source>
</evidence>
<dbReference type="InterPro" id="IPR018035">
    <property type="entry name" value="Flagellar_FliH/T3SS_HrpE"/>
</dbReference>
<gene>
    <name evidence="9" type="ORF">SAMN02746066_00276</name>
</gene>
<comment type="similarity">
    <text evidence="2">Belongs to the FliH family.</text>
</comment>
<dbReference type="GO" id="GO:0005829">
    <property type="term" value="C:cytosol"/>
    <property type="evidence" value="ECO:0007669"/>
    <property type="project" value="TreeGrafter"/>
</dbReference>
<accession>A0A1M7EYA0</accession>